<reference evidence="2 3" key="1">
    <citation type="submission" date="2023-05" db="EMBL/GenBank/DDBJ databases">
        <title>Draft genome of Paenibacillus sp. CCS26.</title>
        <authorList>
            <person name="Akita H."/>
            <person name="Shinto Y."/>
            <person name="Kimura Z."/>
        </authorList>
    </citation>
    <scope>NUCLEOTIDE SEQUENCE [LARGE SCALE GENOMIC DNA]</scope>
    <source>
        <strain evidence="2 3">CCS26</strain>
    </source>
</reference>
<evidence type="ECO:0000313" key="2">
    <source>
        <dbReference type="EMBL" id="GMK45335.1"/>
    </source>
</evidence>
<keyword evidence="1" id="KW-0472">Membrane</keyword>
<keyword evidence="1" id="KW-0812">Transmembrane</keyword>
<keyword evidence="3" id="KW-1185">Reference proteome</keyword>
<feature type="transmembrane region" description="Helical" evidence="1">
    <location>
        <begin position="89"/>
        <end position="109"/>
    </location>
</feature>
<keyword evidence="1" id="KW-1133">Transmembrane helix</keyword>
<comment type="caution">
    <text evidence="2">The sequence shown here is derived from an EMBL/GenBank/DDBJ whole genome shotgun (WGS) entry which is preliminary data.</text>
</comment>
<protein>
    <recommendedName>
        <fullName evidence="4">DUF4328 domain-containing protein</fullName>
    </recommendedName>
</protein>
<proteinExistence type="predicted"/>
<evidence type="ECO:0000256" key="1">
    <source>
        <dbReference type="SAM" id="Phobius"/>
    </source>
</evidence>
<dbReference type="RefSeq" id="WP_317980099.1">
    <property type="nucleotide sequence ID" value="NZ_BTCL01000007.1"/>
</dbReference>
<feature type="transmembrane region" description="Helical" evidence="1">
    <location>
        <begin position="47"/>
        <end position="69"/>
    </location>
</feature>
<sequence length="221" mass="24611">MKLKSETLSNVLKLLLWVLVGLACADLVSTIVYTASLDAFTAYIYDFYGFIEIVSSVLYYIAAVVYLIWIYCVHLDMKTLFPSFARSPGKSLACILIPVYNLFGIPSIYRMIGRWYLDDTGGAKKEGRWICSLALPLLLFMMLSNGLGRMVNQADELSGTMLLILSFVTLILYMIFLILCLQVSRGLHIARLEVLSRQSTAVNADDFEASPAGQPTAAHQL</sequence>
<name>A0ABQ6NJS2_9BACL</name>
<evidence type="ECO:0008006" key="4">
    <source>
        <dbReference type="Google" id="ProtNLM"/>
    </source>
</evidence>
<dbReference type="Proteomes" id="UP001285921">
    <property type="component" value="Unassembled WGS sequence"/>
</dbReference>
<evidence type="ECO:0000313" key="3">
    <source>
        <dbReference type="Proteomes" id="UP001285921"/>
    </source>
</evidence>
<dbReference type="EMBL" id="BTCL01000007">
    <property type="protein sequence ID" value="GMK45335.1"/>
    <property type="molecule type" value="Genomic_DNA"/>
</dbReference>
<dbReference type="PROSITE" id="PS51257">
    <property type="entry name" value="PROKAR_LIPOPROTEIN"/>
    <property type="match status" value="1"/>
</dbReference>
<feature type="transmembrane region" description="Helical" evidence="1">
    <location>
        <begin position="14"/>
        <end position="35"/>
    </location>
</feature>
<organism evidence="2 3">
    <name type="scientific">Paenibacillus glycanilyticus</name>
    <dbReference type="NCBI Taxonomy" id="126569"/>
    <lineage>
        <taxon>Bacteria</taxon>
        <taxon>Bacillati</taxon>
        <taxon>Bacillota</taxon>
        <taxon>Bacilli</taxon>
        <taxon>Bacillales</taxon>
        <taxon>Paenibacillaceae</taxon>
        <taxon>Paenibacillus</taxon>
    </lineage>
</organism>
<gene>
    <name evidence="2" type="ORF">PghCCS26_24630</name>
</gene>
<accession>A0ABQ6NJS2</accession>
<feature type="transmembrane region" description="Helical" evidence="1">
    <location>
        <begin position="129"/>
        <end position="148"/>
    </location>
</feature>
<feature type="transmembrane region" description="Helical" evidence="1">
    <location>
        <begin position="160"/>
        <end position="181"/>
    </location>
</feature>